<keyword evidence="1" id="KW-0560">Oxidoreductase</keyword>
<dbReference type="InterPro" id="IPR032095">
    <property type="entry name" value="Sacchrp_dh-like_C"/>
</dbReference>
<protein>
    <recommendedName>
        <fullName evidence="2">Saccharopine dehydrogenase-like C-terminal domain-containing protein</fullName>
    </recommendedName>
</protein>
<feature type="domain" description="Saccharopine dehydrogenase-like C-terminal" evidence="2">
    <location>
        <begin position="2"/>
        <end position="194"/>
    </location>
</feature>
<comment type="caution">
    <text evidence="3">The sequence shown here is derived from an EMBL/GenBank/DDBJ whole genome shotgun (WGS) entry which is preliminary data.</text>
</comment>
<gene>
    <name evidence="3" type="ORF">HHK36_021953</name>
</gene>
<dbReference type="GO" id="GO:0004753">
    <property type="term" value="F:saccharopine dehydrogenase activity"/>
    <property type="evidence" value="ECO:0007669"/>
    <property type="project" value="TreeGrafter"/>
</dbReference>
<evidence type="ECO:0000313" key="3">
    <source>
        <dbReference type="EMBL" id="KAF8393706.1"/>
    </source>
</evidence>
<sequence length="307" mass="33869">MGTLDKIGFFDTEPHPVLEEGKKPTFGTFLDELLKIKSKIEILDGTVRDEKEIVERLVTLGICKEPSTAMKTVKTIRFLGLHEQTEIPVSCRSAFDVTRLRMEERLAYSSTEQDMVLLHHEVEVDFPDGQPTEIHQATLLEFGRTKNGKTTTAMALTVGIPAAIGALLLLENKIKTRGVLRPLKPEVYLPVVGENGVTWIVHNMRSLCDGDRIRRKRKPNPRAKTVAKVAVGVDDSVEKATMGGFRDRGTPAKPRKWNRGVQRIKMVEGGGMANLVLPGGSGAVEGGREEVLTAVEGVIRIVGNWDN</sequence>
<dbReference type="EMBL" id="JABCRI010000015">
    <property type="protein sequence ID" value="KAF8393706.1"/>
    <property type="molecule type" value="Genomic_DNA"/>
</dbReference>
<dbReference type="Gene3D" id="1.10.1870.10">
    <property type="entry name" value="Domain 3, Saccharopine reductase"/>
    <property type="match status" value="1"/>
</dbReference>
<dbReference type="GO" id="GO:0019878">
    <property type="term" value="P:lysine biosynthetic process via aminoadipic acid"/>
    <property type="evidence" value="ECO:0007669"/>
    <property type="project" value="TreeGrafter"/>
</dbReference>
<accession>A0A835D8B8</accession>
<dbReference type="PANTHER" id="PTHR11133:SF22">
    <property type="entry name" value="ALPHA-AMINOADIPIC SEMIALDEHYDE SYNTHASE, MITOCHONDRIAL"/>
    <property type="match status" value="1"/>
</dbReference>
<organism evidence="3 4">
    <name type="scientific">Tetracentron sinense</name>
    <name type="common">Spur-leaf</name>
    <dbReference type="NCBI Taxonomy" id="13715"/>
    <lineage>
        <taxon>Eukaryota</taxon>
        <taxon>Viridiplantae</taxon>
        <taxon>Streptophyta</taxon>
        <taxon>Embryophyta</taxon>
        <taxon>Tracheophyta</taxon>
        <taxon>Spermatophyta</taxon>
        <taxon>Magnoliopsida</taxon>
        <taxon>Trochodendrales</taxon>
        <taxon>Trochodendraceae</taxon>
        <taxon>Tetracentron</taxon>
    </lineage>
</organism>
<dbReference type="GO" id="GO:0005737">
    <property type="term" value="C:cytoplasm"/>
    <property type="evidence" value="ECO:0007669"/>
    <property type="project" value="TreeGrafter"/>
</dbReference>
<proteinExistence type="predicted"/>
<reference evidence="3 4" key="1">
    <citation type="submission" date="2020-04" db="EMBL/GenBank/DDBJ databases">
        <title>Plant Genome Project.</title>
        <authorList>
            <person name="Zhang R.-G."/>
        </authorList>
    </citation>
    <scope>NUCLEOTIDE SEQUENCE [LARGE SCALE GENOMIC DNA]</scope>
    <source>
        <strain evidence="3">YNK0</strain>
        <tissue evidence="3">Leaf</tissue>
    </source>
</reference>
<name>A0A835D8B8_TETSI</name>
<evidence type="ECO:0000259" key="2">
    <source>
        <dbReference type="Pfam" id="PF16653"/>
    </source>
</evidence>
<dbReference type="Pfam" id="PF16653">
    <property type="entry name" value="Sacchrp_dh_C"/>
    <property type="match status" value="1"/>
</dbReference>
<dbReference type="SUPFAM" id="SSF55347">
    <property type="entry name" value="Glyceraldehyde-3-phosphate dehydrogenase-like, C-terminal domain"/>
    <property type="match status" value="1"/>
</dbReference>
<dbReference type="Gene3D" id="3.40.50.720">
    <property type="entry name" value="NAD(P)-binding Rossmann-like Domain"/>
    <property type="match status" value="1"/>
</dbReference>
<dbReference type="PANTHER" id="PTHR11133">
    <property type="entry name" value="SACCHAROPINE DEHYDROGENASE"/>
    <property type="match status" value="1"/>
</dbReference>
<dbReference type="Proteomes" id="UP000655225">
    <property type="component" value="Unassembled WGS sequence"/>
</dbReference>
<keyword evidence="4" id="KW-1185">Reference proteome</keyword>
<dbReference type="OrthoDB" id="10059875at2759"/>
<evidence type="ECO:0000313" key="4">
    <source>
        <dbReference type="Proteomes" id="UP000655225"/>
    </source>
</evidence>
<evidence type="ECO:0000256" key="1">
    <source>
        <dbReference type="ARBA" id="ARBA00023002"/>
    </source>
</evidence>
<dbReference type="AlphaFoldDB" id="A0A835D8B8"/>
<dbReference type="InterPro" id="IPR051168">
    <property type="entry name" value="AASS"/>
</dbReference>